<dbReference type="Pfam" id="PF19631">
    <property type="entry name" value="Trypco2"/>
    <property type="match status" value="1"/>
</dbReference>
<sequence>MCETEGDTTTPGARGANVCSNTWQFFGGHQPPPPAERRVHPGGSSSPFSGAGSLPAYRRIRGPVKSVAQKAAWPRPTPCGPMQRVSLRREGETVGDGQQGHGEITEALEQLRTQLAAAQEGSEGSRLRFRITEVEMEFLVEARTEAGASGGLKLGVVRLGGDGRATQGASHRLRVVLDVQDVRTGESATVSDRR</sequence>
<dbReference type="Proteomes" id="UP001500443">
    <property type="component" value="Unassembled WGS sequence"/>
</dbReference>
<feature type="region of interest" description="Disordered" evidence="1">
    <location>
        <begin position="23"/>
        <end position="56"/>
    </location>
</feature>
<evidence type="ECO:0000313" key="3">
    <source>
        <dbReference type="EMBL" id="GAA2110463.1"/>
    </source>
</evidence>
<evidence type="ECO:0000313" key="4">
    <source>
        <dbReference type="Proteomes" id="UP001500443"/>
    </source>
</evidence>
<feature type="compositionally biased region" description="Low complexity" evidence="1">
    <location>
        <begin position="41"/>
        <end position="55"/>
    </location>
</feature>
<dbReference type="InterPro" id="IPR045608">
    <property type="entry name" value="Trypco2"/>
</dbReference>
<evidence type="ECO:0000259" key="2">
    <source>
        <dbReference type="Pfam" id="PF19631"/>
    </source>
</evidence>
<accession>A0ABN2XF87</accession>
<proteinExistence type="predicted"/>
<name>A0ABN2XF87_9ACTN</name>
<protein>
    <recommendedName>
        <fullName evidence="2">Trypsin-co-occurring domain-containing protein</fullName>
    </recommendedName>
</protein>
<reference evidence="3 4" key="1">
    <citation type="journal article" date="2019" name="Int. J. Syst. Evol. Microbiol.">
        <title>The Global Catalogue of Microorganisms (GCM) 10K type strain sequencing project: providing services to taxonomists for standard genome sequencing and annotation.</title>
        <authorList>
            <consortium name="The Broad Institute Genomics Platform"/>
            <consortium name="The Broad Institute Genome Sequencing Center for Infectious Disease"/>
            <person name="Wu L."/>
            <person name="Ma J."/>
        </authorList>
    </citation>
    <scope>NUCLEOTIDE SEQUENCE [LARGE SCALE GENOMIC DNA]</scope>
    <source>
        <strain evidence="3 4">JCM 15481</strain>
    </source>
</reference>
<evidence type="ECO:0000256" key="1">
    <source>
        <dbReference type="SAM" id="MobiDB-lite"/>
    </source>
</evidence>
<organism evidence="3 4">
    <name type="scientific">Streptomyces synnematoformans</name>
    <dbReference type="NCBI Taxonomy" id="415721"/>
    <lineage>
        <taxon>Bacteria</taxon>
        <taxon>Bacillati</taxon>
        <taxon>Actinomycetota</taxon>
        <taxon>Actinomycetes</taxon>
        <taxon>Kitasatosporales</taxon>
        <taxon>Streptomycetaceae</taxon>
        <taxon>Streptomyces</taxon>
    </lineage>
</organism>
<keyword evidence="4" id="KW-1185">Reference proteome</keyword>
<comment type="caution">
    <text evidence="3">The sequence shown here is derived from an EMBL/GenBank/DDBJ whole genome shotgun (WGS) entry which is preliminary data.</text>
</comment>
<feature type="domain" description="Trypsin-co-occurring" evidence="2">
    <location>
        <begin position="103"/>
        <end position="178"/>
    </location>
</feature>
<dbReference type="EMBL" id="BAAAPF010000009">
    <property type="protein sequence ID" value="GAA2110463.1"/>
    <property type="molecule type" value="Genomic_DNA"/>
</dbReference>
<gene>
    <name evidence="3" type="ORF">GCM10009802_07620</name>
</gene>